<sequence>MNYTPPSSIRITLRFATFTDLELLRHWDEQPHVVDSDPNDDWGWEVELDRAPEWREQLIAEIDGRPIGFIEIIDPLRDDSHYWGDVPANLRAIDIWIGEETDLGQGYGTQMMQLALARCFADPLVTDVLVDPLASNTRVHPFYERLGFRFVEPRRFGDDDCFVYRMNRADWHLET</sequence>
<reference evidence="3 4" key="1">
    <citation type="submission" date="2019-11" db="EMBL/GenBank/DDBJ databases">
        <title>Comparison of genomes from free-living endosymbiotic cyanobacteria isolated from Azolla.</title>
        <authorList>
            <person name="Thiel T."/>
            <person name="Pratte B."/>
        </authorList>
    </citation>
    <scope>NUCLEOTIDE SEQUENCE [LARGE SCALE GENOMIC DNA]</scope>
    <source>
        <strain evidence="3 4">N2B</strain>
    </source>
</reference>
<dbReference type="EMBL" id="JACKZP010000013">
    <property type="protein sequence ID" value="MBC1301391.1"/>
    <property type="molecule type" value="Genomic_DNA"/>
</dbReference>
<dbReference type="Pfam" id="PF13523">
    <property type="entry name" value="Acetyltransf_8"/>
    <property type="match status" value="1"/>
</dbReference>
<gene>
    <name evidence="3" type="ORF">GNE12_05615</name>
</gene>
<evidence type="ECO:0000313" key="3">
    <source>
        <dbReference type="EMBL" id="MBC1301391.1"/>
    </source>
</evidence>
<dbReference type="PANTHER" id="PTHR31438">
    <property type="entry name" value="LYSINE N-ACYLTRANSFERASE C17G9.06C-RELATED"/>
    <property type="match status" value="1"/>
</dbReference>
<dbReference type="InterPro" id="IPR000182">
    <property type="entry name" value="GNAT_dom"/>
</dbReference>
<evidence type="ECO:0000259" key="2">
    <source>
        <dbReference type="PROSITE" id="PS51186"/>
    </source>
</evidence>
<dbReference type="SUPFAM" id="SSF55729">
    <property type="entry name" value="Acyl-CoA N-acyltransferases (Nat)"/>
    <property type="match status" value="1"/>
</dbReference>
<dbReference type="PROSITE" id="PS51186">
    <property type="entry name" value="GNAT"/>
    <property type="match status" value="1"/>
</dbReference>
<protein>
    <submittedName>
        <fullName evidence="3">Acetyltransferase</fullName>
    </submittedName>
</protein>
<evidence type="ECO:0000313" key="4">
    <source>
        <dbReference type="Proteomes" id="UP000570851"/>
    </source>
</evidence>
<accession>A0ABR6S583</accession>
<dbReference type="CDD" id="cd04301">
    <property type="entry name" value="NAT_SF"/>
    <property type="match status" value="1"/>
</dbReference>
<dbReference type="Proteomes" id="UP000570851">
    <property type="component" value="Unassembled WGS sequence"/>
</dbReference>
<proteinExistence type="predicted"/>
<dbReference type="PANTHER" id="PTHR31438:SF1">
    <property type="entry name" value="LYSINE N-ACYLTRANSFERASE C17G9.06C-RELATED"/>
    <property type="match status" value="1"/>
</dbReference>
<dbReference type="InterPro" id="IPR016181">
    <property type="entry name" value="Acyl_CoA_acyltransferase"/>
</dbReference>
<dbReference type="Gene3D" id="3.40.630.30">
    <property type="match status" value="1"/>
</dbReference>
<evidence type="ECO:0000256" key="1">
    <source>
        <dbReference type="ARBA" id="ARBA00023251"/>
    </source>
</evidence>
<keyword evidence="4" id="KW-1185">Reference proteome</keyword>
<keyword evidence="1" id="KW-0046">Antibiotic resistance</keyword>
<name>A0ABR6S583_ANAVA</name>
<feature type="domain" description="N-acetyltransferase" evidence="2">
    <location>
        <begin position="11"/>
        <end position="169"/>
    </location>
</feature>
<organism evidence="3 4">
    <name type="scientific">Trichormus variabilis N2B</name>
    <dbReference type="NCBI Taxonomy" id="2681315"/>
    <lineage>
        <taxon>Bacteria</taxon>
        <taxon>Bacillati</taxon>
        <taxon>Cyanobacteriota</taxon>
        <taxon>Cyanophyceae</taxon>
        <taxon>Nostocales</taxon>
        <taxon>Nostocaceae</taxon>
        <taxon>Trichormus</taxon>
    </lineage>
</organism>
<dbReference type="RefSeq" id="WP_011320685.1">
    <property type="nucleotide sequence ID" value="NZ_JACKZP010000013.1"/>
</dbReference>
<comment type="caution">
    <text evidence="3">The sequence shown here is derived from an EMBL/GenBank/DDBJ whole genome shotgun (WGS) entry which is preliminary data.</text>
</comment>